<keyword evidence="10" id="KW-0843">Virulence</keyword>
<evidence type="ECO:0000313" key="20">
    <source>
        <dbReference type="EMBL" id="EJP63351.1"/>
    </source>
</evidence>
<keyword evidence="7" id="KW-0325">Glycoprotein</keyword>
<evidence type="ECO:0000256" key="8">
    <source>
        <dbReference type="ARBA" id="ARBA00022801"/>
    </source>
</evidence>
<evidence type="ECO:0000256" key="10">
    <source>
        <dbReference type="ARBA" id="ARBA00023026"/>
    </source>
</evidence>
<gene>
    <name evidence="20" type="ORF">BBA_07745</name>
</gene>
<keyword evidence="6" id="KW-0964">Secreted</keyword>
<feature type="region of interest" description="Disordered" evidence="17">
    <location>
        <begin position="371"/>
        <end position="395"/>
    </location>
</feature>
<keyword evidence="18" id="KW-0732">Signal</keyword>
<keyword evidence="21" id="KW-1185">Reference proteome</keyword>
<dbReference type="GO" id="GO:0005576">
    <property type="term" value="C:extracellular region"/>
    <property type="evidence" value="ECO:0007669"/>
    <property type="project" value="UniProtKB-SubCell"/>
</dbReference>
<evidence type="ECO:0000313" key="21">
    <source>
        <dbReference type="Proteomes" id="UP000002762"/>
    </source>
</evidence>
<dbReference type="Gene3D" id="3.20.20.80">
    <property type="entry name" value="Glycosidases"/>
    <property type="match status" value="1"/>
</dbReference>
<evidence type="ECO:0000256" key="4">
    <source>
        <dbReference type="ARBA" id="ARBA00012729"/>
    </source>
</evidence>
<evidence type="ECO:0000256" key="16">
    <source>
        <dbReference type="RuleBase" id="RU000489"/>
    </source>
</evidence>
<evidence type="ECO:0000256" key="5">
    <source>
        <dbReference type="ARBA" id="ARBA00022475"/>
    </source>
</evidence>
<dbReference type="AlphaFoldDB" id="J5JJ50"/>
<dbReference type="GO" id="GO:0000272">
    <property type="term" value="P:polysaccharide catabolic process"/>
    <property type="evidence" value="ECO:0007669"/>
    <property type="project" value="UniProtKB-KW"/>
</dbReference>
<dbReference type="InterPro" id="IPR001579">
    <property type="entry name" value="Glyco_hydro_18_chit_AS"/>
</dbReference>
<comment type="catalytic activity">
    <reaction evidence="1">
        <text>Random endo-hydrolysis of N-acetyl-beta-D-glucosaminide (1-&gt;4)-beta-linkages in chitin and chitodextrins.</text>
        <dbReference type="EC" id="3.2.1.14"/>
    </reaction>
</comment>
<evidence type="ECO:0000256" key="17">
    <source>
        <dbReference type="SAM" id="MobiDB-lite"/>
    </source>
</evidence>
<feature type="signal peptide" evidence="18">
    <location>
        <begin position="1"/>
        <end position="18"/>
    </location>
</feature>
<protein>
    <recommendedName>
        <fullName evidence="4">chitinase</fullName>
        <ecNumber evidence="4">3.2.1.14</ecNumber>
    </recommendedName>
</protein>
<evidence type="ECO:0000256" key="18">
    <source>
        <dbReference type="SAM" id="SignalP"/>
    </source>
</evidence>
<dbReference type="SUPFAM" id="SSF51445">
    <property type="entry name" value="(Trans)glycosidases"/>
    <property type="match status" value="1"/>
</dbReference>
<feature type="compositionally biased region" description="Polar residues" evidence="17">
    <location>
        <begin position="413"/>
        <end position="424"/>
    </location>
</feature>
<dbReference type="GO" id="GO:0098552">
    <property type="term" value="C:side of membrane"/>
    <property type="evidence" value="ECO:0007669"/>
    <property type="project" value="UniProtKB-KW"/>
</dbReference>
<accession>J5JJ50</accession>
<dbReference type="InParanoid" id="J5JJ50"/>
<feature type="compositionally biased region" description="Polar residues" evidence="17">
    <location>
        <begin position="379"/>
        <end position="390"/>
    </location>
</feature>
<evidence type="ECO:0000256" key="11">
    <source>
        <dbReference type="ARBA" id="ARBA00023136"/>
    </source>
</evidence>
<evidence type="ECO:0000256" key="13">
    <source>
        <dbReference type="ARBA" id="ARBA00023288"/>
    </source>
</evidence>
<keyword evidence="7" id="KW-0336">GPI-anchor</keyword>
<keyword evidence="13" id="KW-0449">Lipoprotein</keyword>
<evidence type="ECO:0000259" key="19">
    <source>
        <dbReference type="PROSITE" id="PS51910"/>
    </source>
</evidence>
<keyword evidence="15" id="KW-0624">Polysaccharide degradation</keyword>
<keyword evidence="14 16" id="KW-0326">Glycosidase</keyword>
<dbReference type="OrthoDB" id="6020543at2759"/>
<keyword evidence="5" id="KW-1003">Cell membrane</keyword>
<feature type="region of interest" description="Disordered" evidence="17">
    <location>
        <begin position="413"/>
        <end position="449"/>
    </location>
</feature>
<evidence type="ECO:0000256" key="3">
    <source>
        <dbReference type="ARBA" id="ARBA00004613"/>
    </source>
</evidence>
<dbReference type="RefSeq" id="XP_008601064.1">
    <property type="nucleotide sequence ID" value="XM_008602842.1"/>
</dbReference>
<sequence length="698" mass="72888">MMVSKLFTALAAAGVAAAAGTNAKFNAYWGQSGPPNESLRQRCDEGADYISLSFVTSSPEKNPDTGYPGINFAAHCWADVFEVNGKKSKLFSHCGTIKDDLQYCRDKGIKMLLAIGGEWNENTADYRVTTEEKGREFADFLWKAFGPHDPSWPGPRPFDKSAIEHSAIDGFDFDLELPKENGKHFDNKPWIAMIDQFRKLSKDVFITGAPQCPTADEWFSMKEMIQKAQFDALFIQFYNNPGCDLKNANFNYKMWEDIIARSDKSKNAKLFVGIPASDAAASSGYIAPKDLEKIICSIAKKPSFGGISIWDMFKGLENVVDGKSFNEHVKDILSKCGKQTATSTTSSTTSISTAKTASSSSIATTSTSTVLTSTPSSIHSTVVPSGSNNTSSALPTISSSSVKLAGTGNALSSSSVQLTGTGSSRAAVPTPGTASVPSGSHSSLVHSSVAATTTPRVTVAPWSNSTTTSQEMTTSTVYTTATRTITDCPPSVTNCPARVVTETIALYTTFVSTTVCPVADVPQPTHPAGKPPGGEPSGDKPWKPTGGEQPSGDKPTGGEQPSGNKPSGNKPTGEQPSGNKPAGGEQPSGNKPSGNKPAESPAATTTMNKTIVKTMSAIPETTLTVVPVRPSGSQCPGGPDCPAPSAEHNKCSGADCPPSGTSVPSASVVKPSIPVVTGGASSVAAGLVALVAAQIFLL</sequence>
<keyword evidence="12" id="KW-0119">Carbohydrate metabolism</keyword>
<feature type="chain" id="PRO_5003783961" description="chitinase" evidence="18">
    <location>
        <begin position="19"/>
        <end position="698"/>
    </location>
</feature>
<dbReference type="HOGENOM" id="CLU_007818_8_0_1"/>
<proteinExistence type="predicted"/>
<dbReference type="PANTHER" id="PTHR45708:SF47">
    <property type="entry name" value="ENDOCHITINASE A"/>
    <property type="match status" value="1"/>
</dbReference>
<dbReference type="GO" id="GO:0006032">
    <property type="term" value="P:chitin catabolic process"/>
    <property type="evidence" value="ECO:0007669"/>
    <property type="project" value="UniProtKB-KW"/>
</dbReference>
<keyword evidence="11" id="KW-0472">Membrane</keyword>
<feature type="region of interest" description="Disordered" evidence="17">
    <location>
        <begin position="522"/>
        <end position="607"/>
    </location>
</feature>
<name>J5JJ50_BEAB2</name>
<dbReference type="GO" id="GO:0005886">
    <property type="term" value="C:plasma membrane"/>
    <property type="evidence" value="ECO:0007669"/>
    <property type="project" value="UniProtKB-SubCell"/>
</dbReference>
<evidence type="ECO:0000256" key="9">
    <source>
        <dbReference type="ARBA" id="ARBA00023024"/>
    </source>
</evidence>
<dbReference type="Proteomes" id="UP000002762">
    <property type="component" value="Unassembled WGS sequence"/>
</dbReference>
<evidence type="ECO:0000256" key="12">
    <source>
        <dbReference type="ARBA" id="ARBA00023277"/>
    </source>
</evidence>
<dbReference type="EMBL" id="JH725176">
    <property type="protein sequence ID" value="EJP63351.1"/>
    <property type="molecule type" value="Genomic_DNA"/>
</dbReference>
<feature type="compositionally biased region" description="Polar residues" evidence="17">
    <location>
        <begin position="559"/>
        <end position="578"/>
    </location>
</feature>
<evidence type="ECO:0000256" key="7">
    <source>
        <dbReference type="ARBA" id="ARBA00022622"/>
    </source>
</evidence>
<comment type="subcellular location">
    <subcellularLocation>
        <location evidence="2">Cell membrane</location>
        <topology evidence="2">Lipid-anchor</topology>
        <topology evidence="2">GPI-anchor</topology>
    </subcellularLocation>
    <subcellularLocation>
        <location evidence="3">Secreted</location>
    </subcellularLocation>
</comment>
<evidence type="ECO:0000256" key="6">
    <source>
        <dbReference type="ARBA" id="ARBA00022525"/>
    </source>
</evidence>
<dbReference type="PROSITE" id="PS51910">
    <property type="entry name" value="GH18_2"/>
    <property type="match status" value="1"/>
</dbReference>
<dbReference type="InterPro" id="IPR001223">
    <property type="entry name" value="Glyco_hydro18_cat"/>
</dbReference>
<dbReference type="GO" id="GO:0008843">
    <property type="term" value="F:endochitinase activity"/>
    <property type="evidence" value="ECO:0007669"/>
    <property type="project" value="UniProtKB-EC"/>
</dbReference>
<dbReference type="GeneID" id="19890757"/>
<feature type="domain" description="GH18" evidence="19">
    <location>
        <begin position="23"/>
        <end position="336"/>
    </location>
</feature>
<keyword evidence="8 16" id="KW-0378">Hydrolase</keyword>
<keyword evidence="9" id="KW-0146">Chitin degradation</keyword>
<reference evidence="20 21" key="1">
    <citation type="journal article" date="2012" name="Sci. Rep.">
        <title>Genomic perspectives on the evolution of fungal entomopathogenicity in Beauveria bassiana.</title>
        <authorList>
            <person name="Xiao G."/>
            <person name="Ying S.H."/>
            <person name="Zheng P."/>
            <person name="Wang Z.L."/>
            <person name="Zhang S."/>
            <person name="Xie X.Q."/>
            <person name="Shang Y."/>
            <person name="St Leger R.J."/>
            <person name="Zhao G.P."/>
            <person name="Wang C."/>
            <person name="Feng M.G."/>
        </authorList>
    </citation>
    <scope>NUCLEOTIDE SEQUENCE [LARGE SCALE GENOMIC DNA]</scope>
    <source>
        <strain evidence="20 21">ARSEF 2860</strain>
    </source>
</reference>
<evidence type="ECO:0000256" key="1">
    <source>
        <dbReference type="ARBA" id="ARBA00000822"/>
    </source>
</evidence>
<dbReference type="PROSITE" id="PS01095">
    <property type="entry name" value="GH18_1"/>
    <property type="match status" value="1"/>
</dbReference>
<evidence type="ECO:0000256" key="2">
    <source>
        <dbReference type="ARBA" id="ARBA00004609"/>
    </source>
</evidence>
<dbReference type="STRING" id="655819.J5JJ50"/>
<dbReference type="InterPro" id="IPR017853">
    <property type="entry name" value="GH"/>
</dbReference>
<dbReference type="Pfam" id="PF00704">
    <property type="entry name" value="Glyco_hydro_18"/>
    <property type="match status" value="1"/>
</dbReference>
<feature type="region of interest" description="Disordered" evidence="17">
    <location>
        <begin position="630"/>
        <end position="650"/>
    </location>
</feature>
<feature type="compositionally biased region" description="Low complexity" evidence="17">
    <location>
        <begin position="434"/>
        <end position="449"/>
    </location>
</feature>
<dbReference type="PANTHER" id="PTHR45708">
    <property type="entry name" value="ENDOCHITINASE"/>
    <property type="match status" value="1"/>
</dbReference>
<organism evidence="20 21">
    <name type="scientific">Beauveria bassiana (strain ARSEF 2860)</name>
    <name type="common">White muscardine disease fungus</name>
    <name type="synonym">Tritirachium shiotae</name>
    <dbReference type="NCBI Taxonomy" id="655819"/>
    <lineage>
        <taxon>Eukaryota</taxon>
        <taxon>Fungi</taxon>
        <taxon>Dikarya</taxon>
        <taxon>Ascomycota</taxon>
        <taxon>Pezizomycotina</taxon>
        <taxon>Sordariomycetes</taxon>
        <taxon>Hypocreomycetidae</taxon>
        <taxon>Hypocreales</taxon>
        <taxon>Cordycipitaceae</taxon>
        <taxon>Beauveria</taxon>
    </lineage>
</organism>
<evidence type="ECO:0000256" key="15">
    <source>
        <dbReference type="ARBA" id="ARBA00023326"/>
    </source>
</evidence>
<dbReference type="EC" id="3.2.1.14" evidence="4"/>
<evidence type="ECO:0000256" key="14">
    <source>
        <dbReference type="ARBA" id="ARBA00023295"/>
    </source>
</evidence>
<dbReference type="InterPro" id="IPR050542">
    <property type="entry name" value="Glycosyl_Hydrlase18_Chitinase"/>
</dbReference>